<dbReference type="AlphaFoldDB" id="A0A930YHH2"/>
<dbReference type="EMBL" id="JADKPO010000005">
    <property type="protein sequence ID" value="MBF4767112.1"/>
    <property type="molecule type" value="Genomic_DNA"/>
</dbReference>
<keyword evidence="3" id="KW-1185">Reference proteome</keyword>
<organism evidence="2 3">
    <name type="scientific">Nocardioides agariphilus</name>
    <dbReference type="NCBI Taxonomy" id="433664"/>
    <lineage>
        <taxon>Bacteria</taxon>
        <taxon>Bacillati</taxon>
        <taxon>Actinomycetota</taxon>
        <taxon>Actinomycetes</taxon>
        <taxon>Propionibacteriales</taxon>
        <taxon>Nocardioidaceae</taxon>
        <taxon>Nocardioides</taxon>
    </lineage>
</organism>
<protein>
    <submittedName>
        <fullName evidence="2">Uncharacterized protein</fullName>
    </submittedName>
</protein>
<keyword evidence="1" id="KW-0812">Transmembrane</keyword>
<feature type="transmembrane region" description="Helical" evidence="1">
    <location>
        <begin position="24"/>
        <end position="46"/>
    </location>
</feature>
<name>A0A930YHH2_9ACTN</name>
<dbReference type="Proteomes" id="UP000660668">
    <property type="component" value="Unassembled WGS sequence"/>
</dbReference>
<keyword evidence="1" id="KW-0472">Membrane</keyword>
<sequence length="72" mass="7304">MILVLGLVSIWVTPETDVTTGIGLISAGLAFALQQVIISLAGYIVILRGDTFTSETASPSAACAATWCGCGS</sequence>
<evidence type="ECO:0000313" key="2">
    <source>
        <dbReference type="EMBL" id="MBF4767112.1"/>
    </source>
</evidence>
<keyword evidence="1" id="KW-1133">Transmembrane helix</keyword>
<accession>A0A930YHH2</accession>
<reference evidence="2" key="1">
    <citation type="submission" date="2020-11" db="EMBL/GenBank/DDBJ databases">
        <title>Nocardioides cynanchi sp. nov., isolated from soil of rhizosphere of Cynanchum wilfordii.</title>
        <authorList>
            <person name="Lee J.-S."/>
            <person name="Suh M.K."/>
            <person name="Kim J.-S."/>
        </authorList>
    </citation>
    <scope>NUCLEOTIDE SEQUENCE</scope>
    <source>
        <strain evidence="2">KCTC 19276</strain>
    </source>
</reference>
<comment type="caution">
    <text evidence="2">The sequence shown here is derived from an EMBL/GenBank/DDBJ whole genome shotgun (WGS) entry which is preliminary data.</text>
</comment>
<evidence type="ECO:0000256" key="1">
    <source>
        <dbReference type="SAM" id="Phobius"/>
    </source>
</evidence>
<evidence type="ECO:0000313" key="3">
    <source>
        <dbReference type="Proteomes" id="UP000660668"/>
    </source>
</evidence>
<gene>
    <name evidence="2" type="ORF">ISU10_04965</name>
</gene>
<proteinExistence type="predicted"/>